<evidence type="ECO:0000259" key="3">
    <source>
        <dbReference type="PROSITE" id="PS50075"/>
    </source>
</evidence>
<dbReference type="STRING" id="1408157.A0A1J7IFM1"/>
<evidence type="ECO:0000256" key="1">
    <source>
        <dbReference type="ARBA" id="ARBA00022450"/>
    </source>
</evidence>
<dbReference type="InterPro" id="IPR036291">
    <property type="entry name" value="NAD(P)-bd_dom_sf"/>
</dbReference>
<keyword evidence="5" id="KW-1185">Reference proteome</keyword>
<accession>A0A1J7IFM1</accession>
<dbReference type="OrthoDB" id="429813at2759"/>
<evidence type="ECO:0000313" key="4">
    <source>
        <dbReference type="EMBL" id="OIW26213.1"/>
    </source>
</evidence>
<dbReference type="Gene3D" id="3.40.50.720">
    <property type="entry name" value="NAD(P)-binding Rossmann-like Domain"/>
    <property type="match status" value="1"/>
</dbReference>
<dbReference type="InterPro" id="IPR020806">
    <property type="entry name" value="PKS_PP-bd"/>
</dbReference>
<dbReference type="PANTHER" id="PTHR43439:SF2">
    <property type="entry name" value="ENZYME, PUTATIVE (JCVI)-RELATED"/>
    <property type="match status" value="1"/>
</dbReference>
<dbReference type="PROSITE" id="PS00455">
    <property type="entry name" value="AMP_BINDING"/>
    <property type="match status" value="1"/>
</dbReference>
<dbReference type="GO" id="GO:0031177">
    <property type="term" value="F:phosphopantetheine binding"/>
    <property type="evidence" value="ECO:0007669"/>
    <property type="project" value="InterPro"/>
</dbReference>
<dbReference type="InterPro" id="IPR013120">
    <property type="entry name" value="FAR_NAD-bd"/>
</dbReference>
<dbReference type="InterPro" id="IPR051414">
    <property type="entry name" value="Adenylate-forming_Reductase"/>
</dbReference>
<dbReference type="Pfam" id="PF07993">
    <property type="entry name" value="NAD_binding_4"/>
    <property type="match status" value="1"/>
</dbReference>
<protein>
    <submittedName>
        <fullName evidence="4">Acetyl-CoA synthetase-like protein</fullName>
    </submittedName>
</protein>
<dbReference type="InterPro" id="IPR009081">
    <property type="entry name" value="PP-bd_ACP"/>
</dbReference>
<dbReference type="SMART" id="SM00823">
    <property type="entry name" value="PKS_PP"/>
    <property type="match status" value="1"/>
</dbReference>
<dbReference type="Pfam" id="PF23562">
    <property type="entry name" value="AMP-binding_C_3"/>
    <property type="match status" value="1"/>
</dbReference>
<evidence type="ECO:0000256" key="2">
    <source>
        <dbReference type="ARBA" id="ARBA00022553"/>
    </source>
</evidence>
<dbReference type="Gene3D" id="3.40.50.12780">
    <property type="entry name" value="N-terminal domain of ligase-like"/>
    <property type="match status" value="1"/>
</dbReference>
<dbReference type="SUPFAM" id="SSF56801">
    <property type="entry name" value="Acetyl-CoA synthetase-like"/>
    <property type="match status" value="1"/>
</dbReference>
<dbReference type="SUPFAM" id="SSF51735">
    <property type="entry name" value="NAD(P)-binding Rossmann-fold domains"/>
    <property type="match status" value="1"/>
</dbReference>
<keyword evidence="1" id="KW-0596">Phosphopantetheine</keyword>
<organism evidence="4 5">
    <name type="scientific">Coniochaeta ligniaria NRRL 30616</name>
    <dbReference type="NCBI Taxonomy" id="1408157"/>
    <lineage>
        <taxon>Eukaryota</taxon>
        <taxon>Fungi</taxon>
        <taxon>Dikarya</taxon>
        <taxon>Ascomycota</taxon>
        <taxon>Pezizomycotina</taxon>
        <taxon>Sordariomycetes</taxon>
        <taxon>Sordariomycetidae</taxon>
        <taxon>Coniochaetales</taxon>
        <taxon>Coniochaetaceae</taxon>
        <taxon>Coniochaeta</taxon>
    </lineage>
</organism>
<dbReference type="PROSITE" id="PS00012">
    <property type="entry name" value="PHOSPHOPANTETHEINE"/>
    <property type="match status" value="1"/>
</dbReference>
<dbReference type="InterPro" id="IPR000873">
    <property type="entry name" value="AMP-dep_synth/lig_dom"/>
</dbReference>
<evidence type="ECO:0000313" key="5">
    <source>
        <dbReference type="Proteomes" id="UP000182658"/>
    </source>
</evidence>
<gene>
    <name evidence="4" type="ORF">CONLIGDRAFT_619982</name>
</gene>
<dbReference type="InterPro" id="IPR020845">
    <property type="entry name" value="AMP-binding_CS"/>
</dbReference>
<keyword evidence="2" id="KW-0597">Phosphoprotein</keyword>
<sequence length="1047" mass="115411">MGSRGPQTATAARRGRLLVNIVDEVAQNDPSRPFAFLPKSNVPQDGWESMSYLEAANGVNYVAHELVRVNGHPPVDIFPTVAYIGPNDVRYILFVLGASKAGYKSLLISPRNTDDVQLHLFKETQCQLIWHPSSHAKLVQPWLERRDMSATVMPDLSTLIHTAVSHFPYGKTAEEAEWDPLVVLHTSGSTGFPKPVVSRQGLFTRQESFRDWPEFHGTRVAFTVWGEEAERIFMTMPLFHAAGIWSFMILTIYMEKTCALPIADQPMNSEITRRSISCSESDGTIMPSSLLDEVGRSEEGIAVLQKLSFVMFGGGSLQTDIGNTLAERGVTLCNVIGSSEMGVYPFYFIRDPKLWQYMLFNTELMGCEFRRVGGSEEDVYELWAVRPSSPDRQASTVFYTFPELNEWSTKDLWKPHPTLPDHWIYYGRVDNVIVFSNGEKLNPVTIEDMVSAHPGLKGALVVGQGRFQAAMILEPASLLTNADEKEKLIDDVWHLIQQANKETVAHGRITRDLVMVAPPEKPFARSGKGSIQRGITTKMYADEIADLYEHAQGAGQPASLDMTSDEKLIKSIQAIFVSVGSPPLDPDTDFFSSGVDSLQVMTVTRALRAGLDAANVQTDITTATIYSNPTLRKLAEHLRSADGSGSESKDTETTRRLLAQYTQNLPTYVDDKPEPDFNGQTVVLTGSTGSLGSYLLDALIACPNVKKVIALNRYQDGGREKQESVNLRRGLSTSWGKVCFLYADLASPTLGLSATNYTMLRTETDRIIHNAWPVNFHYSTESFAPHVAGVRHLFDLAAAARKRAALVFVSSRGAVDRWAPAEPVPESQLSDLGLSSPGYGRAKAVSSLVLDAGRKASGVPCASVRLGQIAGPKSAEGDWNPHEFLPSLIKSSVYLGALPDGLGSMNVVDWTPSEDMAGLILDVSGVTVDIPVKHVEGYFHGVNPRTTTWQALVPAVMEVYDDRIKEVVSLEQWIGLLEKSASSAEDTEKNPAVKLMDTYKAFLEGEKSGHGFVLLATDRTKERSPTAKQLKAVTPELMRLWCRQWAF</sequence>
<dbReference type="InterPro" id="IPR042099">
    <property type="entry name" value="ANL_N_sf"/>
</dbReference>
<dbReference type="AlphaFoldDB" id="A0A1J7IFM1"/>
<dbReference type="SUPFAM" id="SSF47336">
    <property type="entry name" value="ACP-like"/>
    <property type="match status" value="1"/>
</dbReference>
<dbReference type="PROSITE" id="PS50075">
    <property type="entry name" value="CARRIER"/>
    <property type="match status" value="1"/>
</dbReference>
<dbReference type="EMBL" id="KV875100">
    <property type="protein sequence ID" value="OIW26213.1"/>
    <property type="molecule type" value="Genomic_DNA"/>
</dbReference>
<reference evidence="4 5" key="1">
    <citation type="submission" date="2016-10" db="EMBL/GenBank/DDBJ databases">
        <title>Draft genome sequence of Coniochaeta ligniaria NRRL30616, a lignocellulolytic fungus for bioabatement of inhibitors in plant biomass hydrolysates.</title>
        <authorList>
            <consortium name="DOE Joint Genome Institute"/>
            <person name="Jimenez D.J."/>
            <person name="Hector R.E."/>
            <person name="Riley R."/>
            <person name="Sun H."/>
            <person name="Grigoriev I.V."/>
            <person name="Van Elsas J.D."/>
            <person name="Nichols N.N."/>
        </authorList>
    </citation>
    <scope>NUCLEOTIDE SEQUENCE [LARGE SCALE GENOMIC DNA]</scope>
    <source>
        <strain evidence="4 5">NRRL 30616</strain>
    </source>
</reference>
<dbReference type="Proteomes" id="UP000182658">
    <property type="component" value="Unassembled WGS sequence"/>
</dbReference>
<dbReference type="Gene3D" id="1.10.1200.10">
    <property type="entry name" value="ACP-like"/>
    <property type="match status" value="1"/>
</dbReference>
<proteinExistence type="predicted"/>
<dbReference type="InterPro" id="IPR036736">
    <property type="entry name" value="ACP-like_sf"/>
</dbReference>
<dbReference type="InParanoid" id="A0A1J7IFM1"/>
<dbReference type="PANTHER" id="PTHR43439">
    <property type="entry name" value="PHENYLACETATE-COENZYME A LIGASE"/>
    <property type="match status" value="1"/>
</dbReference>
<feature type="domain" description="Carrier" evidence="3">
    <location>
        <begin position="563"/>
        <end position="642"/>
    </location>
</feature>
<dbReference type="InterPro" id="IPR006162">
    <property type="entry name" value="Ppantetheine_attach_site"/>
</dbReference>
<name>A0A1J7IFM1_9PEZI</name>
<dbReference type="Pfam" id="PF00501">
    <property type="entry name" value="AMP-binding"/>
    <property type="match status" value="1"/>
</dbReference>
<dbReference type="Pfam" id="PF00550">
    <property type="entry name" value="PP-binding"/>
    <property type="match status" value="1"/>
</dbReference>